<dbReference type="SUPFAM" id="SSF54928">
    <property type="entry name" value="RNA-binding domain, RBD"/>
    <property type="match status" value="1"/>
</dbReference>
<dbReference type="InterPro" id="IPR052084">
    <property type="entry name" value="SF3B4_spliceosome_assoc"/>
</dbReference>
<organism evidence="7 8">
    <name type="scientific">Linum tenue</name>
    <dbReference type="NCBI Taxonomy" id="586396"/>
    <lineage>
        <taxon>Eukaryota</taxon>
        <taxon>Viridiplantae</taxon>
        <taxon>Streptophyta</taxon>
        <taxon>Embryophyta</taxon>
        <taxon>Tracheophyta</taxon>
        <taxon>Spermatophyta</taxon>
        <taxon>Magnoliopsida</taxon>
        <taxon>eudicotyledons</taxon>
        <taxon>Gunneridae</taxon>
        <taxon>Pentapetalae</taxon>
        <taxon>rosids</taxon>
        <taxon>fabids</taxon>
        <taxon>Malpighiales</taxon>
        <taxon>Linaceae</taxon>
        <taxon>Linum</taxon>
    </lineage>
</organism>
<keyword evidence="3 5" id="KW-0694">RNA-binding</keyword>
<dbReference type="Gene3D" id="3.30.70.330">
    <property type="match status" value="1"/>
</dbReference>
<gene>
    <name evidence="7" type="ORF">LITE_LOCUS6121</name>
</gene>
<comment type="caution">
    <text evidence="7">The sequence shown here is derived from an EMBL/GenBank/DDBJ whole genome shotgun (WGS) entry which is preliminary data.</text>
</comment>
<dbReference type="InterPro" id="IPR000504">
    <property type="entry name" value="RRM_dom"/>
</dbReference>
<protein>
    <recommendedName>
        <fullName evidence="6">RRM domain-containing protein</fullName>
    </recommendedName>
</protein>
<evidence type="ECO:0000256" key="1">
    <source>
        <dbReference type="ARBA" id="ARBA00004123"/>
    </source>
</evidence>
<keyword evidence="4" id="KW-0539">Nucleus</keyword>
<dbReference type="GO" id="GO:0005730">
    <property type="term" value="C:nucleolus"/>
    <property type="evidence" value="ECO:0007669"/>
    <property type="project" value="TreeGrafter"/>
</dbReference>
<dbReference type="InterPro" id="IPR012677">
    <property type="entry name" value="Nucleotide-bd_a/b_plait_sf"/>
</dbReference>
<evidence type="ECO:0000256" key="4">
    <source>
        <dbReference type="ARBA" id="ARBA00023242"/>
    </source>
</evidence>
<sequence>MTTRITPGVGANLLGQHSAERNQDATASVDPLFFPCMSEELLWELFVQAGPWPSVYVPKDRVTNLHQGYGFVEFRSEEDADYLIKVLNMNMIKLYGKPIRVK</sequence>
<dbReference type="InterPro" id="IPR035979">
    <property type="entry name" value="RBD_domain_sf"/>
</dbReference>
<dbReference type="PANTHER" id="PTHR48030">
    <property type="entry name" value="SPLICING FACTOR 3B SUBUNIT 4"/>
    <property type="match status" value="1"/>
</dbReference>
<evidence type="ECO:0000256" key="3">
    <source>
        <dbReference type="ARBA" id="ARBA00022884"/>
    </source>
</evidence>
<dbReference type="PANTHER" id="PTHR48030:SF3">
    <property type="entry name" value="SPLICING FACTOR 3B SUBUNIT 4"/>
    <property type="match status" value="1"/>
</dbReference>
<evidence type="ECO:0000256" key="2">
    <source>
        <dbReference type="ARBA" id="ARBA00022737"/>
    </source>
</evidence>
<dbReference type="AlphaFoldDB" id="A0AAV0HZ25"/>
<feature type="domain" description="RRM" evidence="6">
    <location>
        <begin position="25"/>
        <end position="102"/>
    </location>
</feature>
<keyword evidence="8" id="KW-1185">Reference proteome</keyword>
<dbReference type="InterPro" id="IPR034158">
    <property type="entry name" value="SF3B4_RRM1"/>
</dbReference>
<evidence type="ECO:0000256" key="5">
    <source>
        <dbReference type="PROSITE-ProRule" id="PRU00176"/>
    </source>
</evidence>
<dbReference type="GO" id="GO:0003723">
    <property type="term" value="F:RNA binding"/>
    <property type="evidence" value="ECO:0007669"/>
    <property type="project" value="UniProtKB-UniRule"/>
</dbReference>
<evidence type="ECO:0000313" key="7">
    <source>
        <dbReference type="EMBL" id="CAI0389180.1"/>
    </source>
</evidence>
<dbReference type="GO" id="GO:0071011">
    <property type="term" value="C:precatalytic spliceosome"/>
    <property type="evidence" value="ECO:0007669"/>
    <property type="project" value="TreeGrafter"/>
</dbReference>
<evidence type="ECO:0000259" key="6">
    <source>
        <dbReference type="PROSITE" id="PS50102"/>
    </source>
</evidence>
<dbReference type="Proteomes" id="UP001154282">
    <property type="component" value="Unassembled WGS sequence"/>
</dbReference>
<reference evidence="7" key="1">
    <citation type="submission" date="2022-08" db="EMBL/GenBank/DDBJ databases">
        <authorList>
            <person name="Gutierrez-Valencia J."/>
        </authorList>
    </citation>
    <scope>NUCLEOTIDE SEQUENCE</scope>
</reference>
<dbReference type="CDD" id="cd12334">
    <property type="entry name" value="RRM1_SF3B4"/>
    <property type="match status" value="1"/>
</dbReference>
<proteinExistence type="predicted"/>
<accession>A0AAV0HZ25</accession>
<evidence type="ECO:0000313" key="8">
    <source>
        <dbReference type="Proteomes" id="UP001154282"/>
    </source>
</evidence>
<keyword evidence="2" id="KW-0677">Repeat</keyword>
<dbReference type="SMART" id="SM00360">
    <property type="entry name" value="RRM"/>
    <property type="match status" value="1"/>
</dbReference>
<dbReference type="Pfam" id="PF00076">
    <property type="entry name" value="RRM_1"/>
    <property type="match status" value="1"/>
</dbReference>
<dbReference type="GO" id="GO:0048026">
    <property type="term" value="P:positive regulation of mRNA splicing, via spliceosome"/>
    <property type="evidence" value="ECO:0007669"/>
    <property type="project" value="TreeGrafter"/>
</dbReference>
<dbReference type="PROSITE" id="PS50102">
    <property type="entry name" value="RRM"/>
    <property type="match status" value="1"/>
</dbReference>
<name>A0AAV0HZ25_9ROSI</name>
<comment type="subcellular location">
    <subcellularLocation>
        <location evidence="1">Nucleus</location>
    </subcellularLocation>
</comment>
<dbReference type="EMBL" id="CAMGYJ010000003">
    <property type="protein sequence ID" value="CAI0389180.1"/>
    <property type="molecule type" value="Genomic_DNA"/>
</dbReference>